<dbReference type="InterPro" id="IPR005224">
    <property type="entry name" value="SfsA"/>
</dbReference>
<dbReference type="PANTHER" id="PTHR30545">
    <property type="entry name" value="SUGAR FERMENTATION STIMULATION PROTEIN A"/>
    <property type="match status" value="1"/>
</dbReference>
<dbReference type="KEGG" id="cthd:CDO33_16845"/>
<dbReference type="Proteomes" id="UP000236151">
    <property type="component" value="Unassembled WGS sequence"/>
</dbReference>
<dbReference type="Pfam" id="PF03749">
    <property type="entry name" value="SfsA"/>
    <property type="match status" value="1"/>
</dbReference>
<dbReference type="CDD" id="cd22359">
    <property type="entry name" value="SfsA-like_bacterial"/>
    <property type="match status" value="1"/>
</dbReference>
<proteinExistence type="inferred from homology"/>
<feature type="domain" description="SfsA N-terminal OB" evidence="3">
    <location>
        <begin position="13"/>
        <end position="78"/>
    </location>
</feature>
<evidence type="ECO:0000259" key="3">
    <source>
        <dbReference type="Pfam" id="PF17746"/>
    </source>
</evidence>
<dbReference type="HAMAP" id="MF_00095">
    <property type="entry name" value="SfsA"/>
    <property type="match status" value="1"/>
</dbReference>
<dbReference type="AlphaFoldDB" id="A0A2K2FS35"/>
<reference evidence="4 5" key="1">
    <citation type="submission" date="2017-06" db="EMBL/GenBank/DDBJ databases">
        <title>Investigating the central metabolism of Clostridium thermosuccinogenes.</title>
        <authorList>
            <person name="Koendjbiharie J.G."/>
            <person name="van Kranenburg R."/>
        </authorList>
    </citation>
    <scope>NUCLEOTIDE SEQUENCE [LARGE SCALE GENOMIC DNA]</scope>
    <source>
        <strain evidence="4 5">DSM 5806</strain>
    </source>
</reference>
<evidence type="ECO:0000313" key="4">
    <source>
        <dbReference type="EMBL" id="PNU01588.1"/>
    </source>
</evidence>
<dbReference type="Pfam" id="PF17746">
    <property type="entry name" value="SfsA_N"/>
    <property type="match status" value="1"/>
</dbReference>
<dbReference type="InterPro" id="IPR040452">
    <property type="entry name" value="SfsA_C"/>
</dbReference>
<evidence type="ECO:0000313" key="5">
    <source>
        <dbReference type="Proteomes" id="UP000236151"/>
    </source>
</evidence>
<dbReference type="Gene3D" id="2.40.50.580">
    <property type="match status" value="1"/>
</dbReference>
<name>A0A2K2FS35_9CLOT</name>
<organism evidence="4 5">
    <name type="scientific">Clostridium thermosuccinogenes</name>
    <dbReference type="NCBI Taxonomy" id="84032"/>
    <lineage>
        <taxon>Bacteria</taxon>
        <taxon>Bacillati</taxon>
        <taxon>Bacillota</taxon>
        <taxon>Clostridia</taxon>
        <taxon>Eubacteriales</taxon>
        <taxon>Clostridiaceae</taxon>
        <taxon>Clostridium</taxon>
    </lineage>
</organism>
<dbReference type="Gene3D" id="3.40.1350.60">
    <property type="match status" value="1"/>
</dbReference>
<evidence type="ECO:0000259" key="2">
    <source>
        <dbReference type="Pfam" id="PF03749"/>
    </source>
</evidence>
<dbReference type="InterPro" id="IPR041465">
    <property type="entry name" value="SfsA_N"/>
</dbReference>
<dbReference type="GO" id="GO:0003677">
    <property type="term" value="F:DNA binding"/>
    <property type="evidence" value="ECO:0007669"/>
    <property type="project" value="InterPro"/>
</dbReference>
<dbReference type="OrthoDB" id="9802365at2"/>
<gene>
    <name evidence="1" type="primary">sfsA</name>
    <name evidence="4" type="ORF">CDQ84_00855</name>
</gene>
<accession>A0A2K2FS35</accession>
<evidence type="ECO:0000256" key="1">
    <source>
        <dbReference type="HAMAP-Rule" id="MF_00095"/>
    </source>
</evidence>
<dbReference type="EMBL" id="NIOJ01000001">
    <property type="protein sequence ID" value="PNU01588.1"/>
    <property type="molecule type" value="Genomic_DNA"/>
</dbReference>
<dbReference type="PANTHER" id="PTHR30545:SF2">
    <property type="entry name" value="SUGAR FERMENTATION STIMULATION PROTEIN A"/>
    <property type="match status" value="1"/>
</dbReference>
<dbReference type="RefSeq" id="WP_103079817.1">
    <property type="nucleotide sequence ID" value="NZ_CP021850.1"/>
</dbReference>
<dbReference type="NCBIfam" id="TIGR00230">
    <property type="entry name" value="sfsA"/>
    <property type="match status" value="1"/>
</dbReference>
<protein>
    <recommendedName>
        <fullName evidence="1">Sugar fermentation stimulation protein homolog</fullName>
    </recommendedName>
</protein>
<comment type="similarity">
    <text evidence="1">Belongs to the SfsA family.</text>
</comment>
<sequence>MKIEGDLVEARFVKRLNRFVAVVEIDGEQQFTHVPNTGRLRELLTEGATVMVRKYDNPNRSTKFGLILVKKGEIWVSIDSANVPNRIAYELLKQKKFDKFTDYNEIRREVTIGGSRLDFGLFSGSYEYYIEVKGVTLVEDRQAYFPDAPTTRGTRHIEDLIHIKQEGNGAGVIFIIQREDVDVMRPNDRTDRDFGDALRKARQAGVDLDAYACKIDIAERRIDILRQIPVIL</sequence>
<keyword evidence="5" id="KW-1185">Reference proteome</keyword>
<feature type="domain" description="Sugar fermentation stimulation protein C-terminal" evidence="2">
    <location>
        <begin position="83"/>
        <end position="217"/>
    </location>
</feature>
<comment type="caution">
    <text evidence="4">The sequence shown here is derived from an EMBL/GenBank/DDBJ whole genome shotgun (WGS) entry which is preliminary data.</text>
</comment>